<evidence type="ECO:0000313" key="2">
    <source>
        <dbReference type="Proteomes" id="UP000254794"/>
    </source>
</evidence>
<gene>
    <name evidence="1" type="ORF">NCTC13316_01552</name>
</gene>
<dbReference type="OrthoDB" id="5652404at2"/>
<proteinExistence type="predicted"/>
<dbReference type="RefSeq" id="WP_115331093.1">
    <property type="nucleotide sequence ID" value="NZ_CAAAHP010000001.1"/>
</dbReference>
<sequence>MSIENKNEQVRNAWVAINKLKPKEKYKRLKALSFQLDLSEQISLEDIELYAAIINSAKKIAGYPSHLNKKLQQLAHLRLKLLGIDLSDLQIVFKESFFINVEAAAIGIADLAFLQQEIELNNEEIKQVISQGERLCFSTAADGTFKVQVRIVNLEYPVFSEKENKNLVAYSDILTLQLPTGALVITDYFSITPEKTIKVPSGQYRVCFNLNKQGTYIICLAKINSETEIINNDTDIPTLE</sequence>
<protein>
    <submittedName>
        <fullName evidence="1">Uncharacterized protein</fullName>
    </submittedName>
</protein>
<organism evidence="1 2">
    <name type="scientific">Legionella busanensis</name>
    <dbReference type="NCBI Taxonomy" id="190655"/>
    <lineage>
        <taxon>Bacteria</taxon>
        <taxon>Pseudomonadati</taxon>
        <taxon>Pseudomonadota</taxon>
        <taxon>Gammaproteobacteria</taxon>
        <taxon>Legionellales</taxon>
        <taxon>Legionellaceae</taxon>
        <taxon>Legionella</taxon>
    </lineage>
</organism>
<evidence type="ECO:0000313" key="1">
    <source>
        <dbReference type="EMBL" id="STX51457.1"/>
    </source>
</evidence>
<dbReference type="AlphaFoldDB" id="A0A378JK55"/>
<dbReference type="Proteomes" id="UP000254794">
    <property type="component" value="Unassembled WGS sequence"/>
</dbReference>
<keyword evidence="2" id="KW-1185">Reference proteome</keyword>
<name>A0A378JK55_9GAMM</name>
<accession>A0A378JK55</accession>
<reference evidence="1 2" key="1">
    <citation type="submission" date="2018-06" db="EMBL/GenBank/DDBJ databases">
        <authorList>
            <consortium name="Pathogen Informatics"/>
            <person name="Doyle S."/>
        </authorList>
    </citation>
    <scope>NUCLEOTIDE SEQUENCE [LARGE SCALE GENOMIC DNA]</scope>
    <source>
        <strain evidence="1 2">NCTC13316</strain>
    </source>
</reference>
<dbReference type="EMBL" id="UGOD01000001">
    <property type="protein sequence ID" value="STX51457.1"/>
    <property type="molecule type" value="Genomic_DNA"/>
</dbReference>